<sequence>MKGVVRIKKNNDSHPLNKYKKWLVFTGYAAFIWSIVFGLIHVYWAVGGTAGFEGKSMSEVLFIINLVAIVLCLVAAILALALVQSWGRRIPSWILLTAAWIACAVLGLRGGVGITQSMLQLDQIPLLLIIVEPFFLLGGILYGFVAYLYIYTSDNRKKVKSNGINIR</sequence>
<keyword evidence="1" id="KW-0472">Membrane</keyword>
<accession>A0ABV6NMP7</accession>
<feature type="transmembrane region" description="Helical" evidence="1">
    <location>
        <begin position="21"/>
        <end position="40"/>
    </location>
</feature>
<dbReference type="RefSeq" id="WP_273848153.1">
    <property type="nucleotide sequence ID" value="NZ_JAQQWT010000054.1"/>
</dbReference>
<evidence type="ECO:0000256" key="1">
    <source>
        <dbReference type="SAM" id="Phobius"/>
    </source>
</evidence>
<reference evidence="2 3" key="1">
    <citation type="submission" date="2024-09" db="EMBL/GenBank/DDBJ databases">
        <authorList>
            <person name="Sun Q."/>
            <person name="Mori K."/>
        </authorList>
    </citation>
    <scope>NUCLEOTIDE SEQUENCE [LARGE SCALE GENOMIC DNA]</scope>
    <source>
        <strain evidence="2 3">NCAIM B.02301</strain>
    </source>
</reference>
<evidence type="ECO:0000313" key="2">
    <source>
        <dbReference type="EMBL" id="MFC0561954.1"/>
    </source>
</evidence>
<protein>
    <submittedName>
        <fullName evidence="2">DUF3995 domain-containing protein</fullName>
    </submittedName>
</protein>
<comment type="caution">
    <text evidence="2">The sequence shown here is derived from an EMBL/GenBank/DDBJ whole genome shotgun (WGS) entry which is preliminary data.</text>
</comment>
<keyword evidence="1" id="KW-0812">Transmembrane</keyword>
<feature type="transmembrane region" description="Helical" evidence="1">
    <location>
        <begin position="60"/>
        <end position="83"/>
    </location>
</feature>
<organism evidence="2 3">
    <name type="scientific">Halalkalibacter alkalisediminis</name>
    <dbReference type="NCBI Taxonomy" id="935616"/>
    <lineage>
        <taxon>Bacteria</taxon>
        <taxon>Bacillati</taxon>
        <taxon>Bacillota</taxon>
        <taxon>Bacilli</taxon>
        <taxon>Bacillales</taxon>
        <taxon>Bacillaceae</taxon>
        <taxon>Halalkalibacter</taxon>
    </lineage>
</organism>
<gene>
    <name evidence="2" type="ORF">ACFFH4_24060</name>
</gene>
<dbReference type="Proteomes" id="UP001589833">
    <property type="component" value="Unassembled WGS sequence"/>
</dbReference>
<keyword evidence="1" id="KW-1133">Transmembrane helix</keyword>
<evidence type="ECO:0000313" key="3">
    <source>
        <dbReference type="Proteomes" id="UP001589833"/>
    </source>
</evidence>
<dbReference type="Pfam" id="PF13160">
    <property type="entry name" value="DUF3995"/>
    <property type="match status" value="1"/>
</dbReference>
<proteinExistence type="predicted"/>
<name>A0ABV6NMP7_9BACI</name>
<dbReference type="EMBL" id="JBHLTR010000096">
    <property type="protein sequence ID" value="MFC0561954.1"/>
    <property type="molecule type" value="Genomic_DNA"/>
</dbReference>
<dbReference type="InterPro" id="IPR025058">
    <property type="entry name" value="DUF3995"/>
</dbReference>
<feature type="transmembrane region" description="Helical" evidence="1">
    <location>
        <begin position="124"/>
        <end position="150"/>
    </location>
</feature>
<keyword evidence="3" id="KW-1185">Reference proteome</keyword>
<feature type="transmembrane region" description="Helical" evidence="1">
    <location>
        <begin position="90"/>
        <end position="112"/>
    </location>
</feature>